<dbReference type="Proteomes" id="UP000033423">
    <property type="component" value="Unassembled WGS sequence"/>
</dbReference>
<gene>
    <name evidence="1" type="ORF">MBAV_006355</name>
</gene>
<protein>
    <submittedName>
        <fullName evidence="1">Uncharacterized protein</fullName>
    </submittedName>
</protein>
<keyword evidence="2" id="KW-1185">Reference proteome</keyword>
<organism evidence="1 2">
    <name type="scientific">Candidatus Magnetobacterium bavaricum</name>
    <dbReference type="NCBI Taxonomy" id="29290"/>
    <lineage>
        <taxon>Bacteria</taxon>
        <taxon>Pseudomonadati</taxon>
        <taxon>Nitrospirota</taxon>
        <taxon>Thermodesulfovibrionia</taxon>
        <taxon>Thermodesulfovibrionales</taxon>
        <taxon>Candidatus Magnetobacteriaceae</taxon>
        <taxon>Candidatus Magnetobacterium</taxon>
    </lineage>
</organism>
<proteinExistence type="predicted"/>
<name>A0A0F3GHU4_9BACT</name>
<dbReference type="AlphaFoldDB" id="A0A0F3GHU4"/>
<dbReference type="EMBL" id="LACI01002688">
    <property type="protein sequence ID" value="KJU81456.1"/>
    <property type="molecule type" value="Genomic_DNA"/>
</dbReference>
<reference evidence="1 2" key="1">
    <citation type="submission" date="2015-02" db="EMBL/GenBank/DDBJ databases">
        <title>Single-cell genomics of uncultivated deep-branching MTB reveals a conserved set of magnetosome genes.</title>
        <authorList>
            <person name="Kolinko S."/>
            <person name="Richter M."/>
            <person name="Glockner F.O."/>
            <person name="Brachmann A."/>
            <person name="Schuler D."/>
        </authorList>
    </citation>
    <scope>NUCLEOTIDE SEQUENCE [LARGE SCALE GENOMIC DNA]</scope>
    <source>
        <strain evidence="1">TM-1</strain>
    </source>
</reference>
<comment type="caution">
    <text evidence="1">The sequence shown here is derived from an EMBL/GenBank/DDBJ whole genome shotgun (WGS) entry which is preliminary data.</text>
</comment>
<evidence type="ECO:0000313" key="1">
    <source>
        <dbReference type="EMBL" id="KJU81456.1"/>
    </source>
</evidence>
<sequence>MPNFHVCSILSCPSEVLHTAKPSASSSFLEFSYSSLAAAASSSEAAAFDCIVISSALTALLIWSAP</sequence>
<evidence type="ECO:0000313" key="2">
    <source>
        <dbReference type="Proteomes" id="UP000033423"/>
    </source>
</evidence>
<accession>A0A0F3GHU4</accession>